<proteinExistence type="predicted"/>
<reference evidence="2" key="1">
    <citation type="submission" date="2024-06" db="EMBL/GenBank/DDBJ databases">
        <title>Intestivirid acquisition increases across infancy in a wild primate population.</title>
        <authorList>
            <person name="Schneider-Creas I.A."/>
            <person name="Moya I.L."/>
            <person name="Chiou K.L."/>
            <person name="Baniel A."/>
            <person name="Azanaw Haile A."/>
            <person name="Kebede F."/>
            <person name="Abebe B."/>
            <person name="Snyder-Mackler N."/>
            <person name="Varsani A."/>
        </authorList>
    </citation>
    <scope>NUCLEOTIDE SEQUENCE</scope>
    <source>
        <strain evidence="2">Int_RNL_2018_0288_CRY</strain>
    </source>
</reference>
<evidence type="ECO:0000313" key="2">
    <source>
        <dbReference type="EMBL" id="XCO00598.1"/>
    </source>
</evidence>
<organism evidence="2">
    <name type="scientific">Geladintestivirus 2</name>
    <dbReference type="NCBI Taxonomy" id="3233134"/>
    <lineage>
        <taxon>Viruses</taxon>
        <taxon>Duplodnaviria</taxon>
        <taxon>Heunggongvirae</taxon>
        <taxon>Uroviricota</taxon>
        <taxon>Caudoviricetes</taxon>
        <taxon>Crassvirales</taxon>
    </lineage>
</organism>
<name>A0AAU8MK66_9CAUD</name>
<sequence length="37" mass="4642">MFHVFVLFNFIKFIIIFVYICSTIIIINKYIKYFYLI</sequence>
<keyword evidence="1" id="KW-0472">Membrane</keyword>
<feature type="transmembrane region" description="Helical" evidence="1">
    <location>
        <begin position="6"/>
        <end position="27"/>
    </location>
</feature>
<keyword evidence="1" id="KW-0812">Transmembrane</keyword>
<accession>A0AAU8MK66</accession>
<protein>
    <submittedName>
        <fullName evidence="2">Uncharacterized protein</fullName>
    </submittedName>
</protein>
<dbReference type="EMBL" id="PP965500">
    <property type="protein sequence ID" value="XCO00598.1"/>
    <property type="molecule type" value="Genomic_DNA"/>
</dbReference>
<evidence type="ECO:0000256" key="1">
    <source>
        <dbReference type="SAM" id="Phobius"/>
    </source>
</evidence>
<keyword evidence="1" id="KW-1133">Transmembrane helix</keyword>